<dbReference type="OrthoDB" id="9813903at2"/>
<dbReference type="SMART" id="SM00091">
    <property type="entry name" value="PAS"/>
    <property type="match status" value="2"/>
</dbReference>
<dbReference type="InterPro" id="IPR001633">
    <property type="entry name" value="EAL_dom"/>
</dbReference>
<dbReference type="Gene3D" id="2.10.70.100">
    <property type="match status" value="1"/>
</dbReference>
<dbReference type="Proteomes" id="UP000298180">
    <property type="component" value="Unassembled WGS sequence"/>
</dbReference>
<evidence type="ECO:0000313" key="6">
    <source>
        <dbReference type="Proteomes" id="UP000298180"/>
    </source>
</evidence>
<protein>
    <submittedName>
        <fullName evidence="5">EAL domain-containing protein</fullName>
    </submittedName>
</protein>
<dbReference type="InterPro" id="IPR043128">
    <property type="entry name" value="Rev_trsase/Diguanyl_cyclase"/>
</dbReference>
<dbReference type="AlphaFoldDB" id="A0A4Z0CBL1"/>
<dbReference type="CDD" id="cd00130">
    <property type="entry name" value="PAS"/>
    <property type="match status" value="3"/>
</dbReference>
<keyword evidence="6" id="KW-1185">Reference proteome</keyword>
<dbReference type="Gene3D" id="3.20.20.450">
    <property type="entry name" value="EAL domain"/>
    <property type="match status" value="1"/>
</dbReference>
<dbReference type="InterPro" id="IPR013655">
    <property type="entry name" value="PAS_fold_3"/>
</dbReference>
<dbReference type="NCBIfam" id="TIGR00229">
    <property type="entry name" value="sensory_box"/>
    <property type="match status" value="2"/>
</dbReference>
<feature type="domain" description="PAC" evidence="2">
    <location>
        <begin position="84"/>
        <end position="136"/>
    </location>
</feature>
<dbReference type="Pfam" id="PF00990">
    <property type="entry name" value="GGDEF"/>
    <property type="match status" value="1"/>
</dbReference>
<dbReference type="InterPro" id="IPR035965">
    <property type="entry name" value="PAS-like_dom_sf"/>
</dbReference>
<dbReference type="Gene3D" id="3.30.450.20">
    <property type="entry name" value="PAS domain"/>
    <property type="match status" value="3"/>
</dbReference>
<organism evidence="5 6">
    <name type="scientific">Ramlibacter henchirensis</name>
    <dbReference type="NCBI Taxonomy" id="204072"/>
    <lineage>
        <taxon>Bacteria</taxon>
        <taxon>Pseudomonadati</taxon>
        <taxon>Pseudomonadota</taxon>
        <taxon>Betaproteobacteria</taxon>
        <taxon>Burkholderiales</taxon>
        <taxon>Comamonadaceae</taxon>
        <taxon>Ramlibacter</taxon>
    </lineage>
</organism>
<name>A0A4Z0CBL1_9BURK</name>
<dbReference type="PROSITE" id="PS50113">
    <property type="entry name" value="PAC"/>
    <property type="match status" value="2"/>
</dbReference>
<dbReference type="InterPro" id="IPR052155">
    <property type="entry name" value="Biofilm_reg_signaling"/>
</dbReference>
<dbReference type="SMART" id="SM00267">
    <property type="entry name" value="GGDEF"/>
    <property type="match status" value="1"/>
</dbReference>
<dbReference type="PANTHER" id="PTHR44757">
    <property type="entry name" value="DIGUANYLATE CYCLASE DGCP"/>
    <property type="match status" value="1"/>
</dbReference>
<dbReference type="InterPro" id="IPR029787">
    <property type="entry name" value="Nucleotide_cyclase"/>
</dbReference>
<dbReference type="PROSITE" id="PS50887">
    <property type="entry name" value="GGDEF"/>
    <property type="match status" value="1"/>
</dbReference>
<accession>A0A4Z0CBL1</accession>
<dbReference type="InterPro" id="IPR001610">
    <property type="entry name" value="PAC"/>
</dbReference>
<dbReference type="CDD" id="cd01948">
    <property type="entry name" value="EAL"/>
    <property type="match status" value="1"/>
</dbReference>
<feature type="domain" description="PAS" evidence="1">
    <location>
        <begin position="150"/>
        <end position="202"/>
    </location>
</feature>
<comment type="caution">
    <text evidence="5">The sequence shown here is derived from an EMBL/GenBank/DDBJ whole genome shotgun (WGS) entry which is preliminary data.</text>
</comment>
<dbReference type="Pfam" id="PF08447">
    <property type="entry name" value="PAS_3"/>
    <property type="match status" value="1"/>
</dbReference>
<feature type="domain" description="PAC" evidence="2">
    <location>
        <begin position="322"/>
        <end position="376"/>
    </location>
</feature>
<dbReference type="SMART" id="SM00086">
    <property type="entry name" value="PAC"/>
    <property type="match status" value="2"/>
</dbReference>
<dbReference type="SMART" id="SM00052">
    <property type="entry name" value="EAL"/>
    <property type="match status" value="1"/>
</dbReference>
<dbReference type="InterPro" id="IPR000160">
    <property type="entry name" value="GGDEF_dom"/>
</dbReference>
<evidence type="ECO:0000259" key="4">
    <source>
        <dbReference type="PROSITE" id="PS50887"/>
    </source>
</evidence>
<feature type="domain" description="EAL" evidence="3">
    <location>
        <begin position="554"/>
        <end position="808"/>
    </location>
</feature>
<feature type="domain" description="GGDEF" evidence="4">
    <location>
        <begin position="407"/>
        <end position="545"/>
    </location>
</feature>
<dbReference type="PROSITE" id="PS50112">
    <property type="entry name" value="PAS"/>
    <property type="match status" value="2"/>
</dbReference>
<dbReference type="SUPFAM" id="SSF55785">
    <property type="entry name" value="PYP-like sensor domain (PAS domain)"/>
    <property type="match status" value="3"/>
</dbReference>
<dbReference type="Pfam" id="PF00563">
    <property type="entry name" value="EAL"/>
    <property type="match status" value="1"/>
</dbReference>
<dbReference type="InterPro" id="IPR013656">
    <property type="entry name" value="PAS_4"/>
</dbReference>
<dbReference type="EMBL" id="SMLM01000001">
    <property type="protein sequence ID" value="TFZ07515.1"/>
    <property type="molecule type" value="Genomic_DNA"/>
</dbReference>
<dbReference type="Gene3D" id="3.30.70.270">
    <property type="match status" value="1"/>
</dbReference>
<evidence type="ECO:0000259" key="1">
    <source>
        <dbReference type="PROSITE" id="PS50112"/>
    </source>
</evidence>
<dbReference type="Pfam" id="PF13426">
    <property type="entry name" value="PAS_9"/>
    <property type="match status" value="1"/>
</dbReference>
<dbReference type="Pfam" id="PF08448">
    <property type="entry name" value="PAS_4"/>
    <property type="match status" value="1"/>
</dbReference>
<dbReference type="CDD" id="cd01949">
    <property type="entry name" value="GGDEF"/>
    <property type="match status" value="1"/>
</dbReference>
<dbReference type="FunFam" id="3.20.20.450:FF:000001">
    <property type="entry name" value="Cyclic di-GMP phosphodiesterase yahA"/>
    <property type="match status" value="1"/>
</dbReference>
<dbReference type="InterPro" id="IPR035919">
    <property type="entry name" value="EAL_sf"/>
</dbReference>
<gene>
    <name evidence="5" type="ORF">EZ313_07065</name>
</gene>
<proteinExistence type="predicted"/>
<dbReference type="SUPFAM" id="SSF141868">
    <property type="entry name" value="EAL domain-like"/>
    <property type="match status" value="1"/>
</dbReference>
<sequence length="815" mass="91277">MPSDRNMQDDESVVRMLERAAFVGVWRLDLRSGELSWSDQLAAIHGAPQGYAPPADDPLKHYSDGCRSKLEALFQACKTEGAPFDEESQIILLDGRRSWVRSLGQPVRDPEGKIVAVQGAVQEIAPRGLRPGTLLRMGAALGSGEAFATVDRNGSYTFLNEQAEQMLGAGSDQLIGRRFWNSFQKTVRLRLEEQFRSALARSVKLEFEQLDARLSHWYEVRGFPFGGGMAIHLRDVTARRKAQEQLRLLEGSIARLNDIVIITEAGPFSEPGPRIVFVNEAFERRTGYTRDEVIGKTPRLLQGPNTQRRALDQIRAALEEWRPARVDLINYKKNGEPFWVDLDVSPVWDKQRKLTHWVAVGRDVTERKLAEEKIQHLAFYDALTKLPNRQLLMDRLHAALADPARPREGALMFIDLDNFKVLNDTLGHQKGDVLLQLVAERLRSCVAKGDTVARLGGDEFVILLENRGDKPLDPAKGARAVAERILQALGEPYVLPGYLHHTTCSIGVTLFNKSDRTVSELLKQADLAMYQAKGAGRNTVCFFDPEMQAVVTANATLAADLRQAWRENQFHIDYQPQVGPDGRMTGVEALVRWHHPLRGVVPPDQFIPAAEETSLILPIGRWVLDTACAQLAAWEHRPDRRHLSIAVNVSVKQFRHPEFVDEVMQAIEQSGVQPHKLKLELTESLLADGIDVTIAKMGSLKDMGVTLSLDDFGIGYSSLSYLKRLPLDQLKIDREFVKDILTDSNDAAIAKTVIGLAHSLDLDVIAEGVETEEQRAFLERQGCHSYQGYLFCRPLPIEELEAFMDRLPAMEPTPA</sequence>
<evidence type="ECO:0000259" key="3">
    <source>
        <dbReference type="PROSITE" id="PS50883"/>
    </source>
</evidence>
<evidence type="ECO:0000313" key="5">
    <source>
        <dbReference type="EMBL" id="TFZ07515.1"/>
    </source>
</evidence>
<dbReference type="PANTHER" id="PTHR44757:SF2">
    <property type="entry name" value="BIOFILM ARCHITECTURE MAINTENANCE PROTEIN MBAA"/>
    <property type="match status" value="1"/>
</dbReference>
<evidence type="ECO:0000259" key="2">
    <source>
        <dbReference type="PROSITE" id="PS50113"/>
    </source>
</evidence>
<dbReference type="NCBIfam" id="TIGR00254">
    <property type="entry name" value="GGDEF"/>
    <property type="match status" value="1"/>
</dbReference>
<dbReference type="InterPro" id="IPR000700">
    <property type="entry name" value="PAS-assoc_C"/>
</dbReference>
<dbReference type="SUPFAM" id="SSF55073">
    <property type="entry name" value="Nucleotide cyclase"/>
    <property type="match status" value="1"/>
</dbReference>
<feature type="domain" description="PAS" evidence="1">
    <location>
        <begin position="272"/>
        <end position="321"/>
    </location>
</feature>
<reference evidence="5 6" key="1">
    <citation type="submission" date="2019-03" db="EMBL/GenBank/DDBJ databases">
        <title>Ramlibacter henchirensis DSM 14656, whole genome shotgun sequence.</title>
        <authorList>
            <person name="Zhang X."/>
            <person name="Feng G."/>
            <person name="Zhu H."/>
        </authorList>
    </citation>
    <scope>NUCLEOTIDE SEQUENCE [LARGE SCALE GENOMIC DNA]</scope>
    <source>
        <strain evidence="5 6">DSM 14656</strain>
    </source>
</reference>
<dbReference type="InterPro" id="IPR000014">
    <property type="entry name" value="PAS"/>
</dbReference>
<dbReference type="PROSITE" id="PS50883">
    <property type="entry name" value="EAL"/>
    <property type="match status" value="1"/>
</dbReference>